<keyword evidence="3" id="KW-0805">Transcription regulation</keyword>
<dbReference type="AlphaFoldDB" id="A0A194X576"/>
<dbReference type="InterPro" id="IPR013907">
    <property type="entry name" value="Sds3"/>
</dbReference>
<evidence type="ECO:0000256" key="4">
    <source>
        <dbReference type="ARBA" id="ARBA00023163"/>
    </source>
</evidence>
<dbReference type="OrthoDB" id="70376at2759"/>
<keyword evidence="4" id="KW-0804">Transcription</keyword>
<evidence type="ECO:0008006" key="9">
    <source>
        <dbReference type="Google" id="ProtNLM"/>
    </source>
</evidence>
<feature type="compositionally biased region" description="Basic residues" evidence="6">
    <location>
        <begin position="557"/>
        <end position="567"/>
    </location>
</feature>
<feature type="compositionally biased region" description="Low complexity" evidence="6">
    <location>
        <begin position="334"/>
        <end position="350"/>
    </location>
</feature>
<proteinExistence type="predicted"/>
<sequence length="567" mass="62906">MSASPQLSPMMGSAHRIDRLQSTSPPLPQQQLSKRDKRRTQLLERLNDMTAGFSANRDIHYRDQLQAIQVDINLITNADPHSKDVLPDRPEEIDSLVTKEVQRMMMKSLSDKTPLRAGRIYADFAKDVNDAIEERDSALTQHKRNFDVKMTEIAAQHAYKKKLATNEYKALSSTMRDRLINSVTSKKARLSKDKEALEINNDNAYLLHPSQFSLTNPASPGGVHGKRATRHRREADELPNFAESHKRKRKAQDSDESPAPSRQRLENGTSTPVWHAEKQHANALQFDTPLYSIEKLFTEKELSMTYNSSALAAYSYMNRPTQNGEDIDTPSNGKSDSSSENEKAAAAAIEGEGDDAESPPGGVGMERQYSHATRSTRGNHLQTGLGFEAFPDLEYPGTLEALSKQIPKLPPMINSLGTRQFSSRTDTVASVNGLSPEDAAAEIDLIRRARAYNDEKGIGKNLNLEPGAKNLLEQAAQTKTYKHLLEAFATPKEYSYITPSDVKNVLYMNKMQNLATSSVREEMGGLEMVPQLSQGASSIGGTPMSRQATDDSITKTKSGRASKRRTD</sequence>
<reference evidence="7 8" key="1">
    <citation type="submission" date="2015-10" db="EMBL/GenBank/DDBJ databases">
        <title>Full genome of DAOMC 229536 Phialocephala scopiformis, a fungal endophyte of spruce producing the potent anti-insectan compound rugulosin.</title>
        <authorList>
            <consortium name="DOE Joint Genome Institute"/>
            <person name="Walker A.K."/>
            <person name="Frasz S.L."/>
            <person name="Seifert K.A."/>
            <person name="Miller J.D."/>
            <person name="Mondo S.J."/>
            <person name="Labutti K."/>
            <person name="Lipzen A."/>
            <person name="Dockter R."/>
            <person name="Kennedy M."/>
            <person name="Grigoriev I.V."/>
            <person name="Spatafora J.W."/>
        </authorList>
    </citation>
    <scope>NUCLEOTIDE SEQUENCE [LARGE SCALE GENOMIC DNA]</scope>
    <source>
        <strain evidence="7 8">CBS 120377</strain>
    </source>
</reference>
<dbReference type="Proteomes" id="UP000070700">
    <property type="component" value="Unassembled WGS sequence"/>
</dbReference>
<evidence type="ECO:0000256" key="2">
    <source>
        <dbReference type="ARBA" id="ARBA00022491"/>
    </source>
</evidence>
<evidence type="ECO:0000313" key="7">
    <source>
        <dbReference type="EMBL" id="KUJ15333.1"/>
    </source>
</evidence>
<evidence type="ECO:0000256" key="6">
    <source>
        <dbReference type="SAM" id="MobiDB-lite"/>
    </source>
</evidence>
<keyword evidence="5" id="KW-0539">Nucleus</keyword>
<feature type="region of interest" description="Disordered" evidence="6">
    <location>
        <begin position="321"/>
        <end position="378"/>
    </location>
</feature>
<dbReference type="STRING" id="149040.A0A194X576"/>
<feature type="compositionally biased region" description="Low complexity" evidence="6">
    <location>
        <begin position="20"/>
        <end position="32"/>
    </location>
</feature>
<feature type="region of interest" description="Disordered" evidence="6">
    <location>
        <begin position="1"/>
        <end position="38"/>
    </location>
</feature>
<feature type="region of interest" description="Disordered" evidence="6">
    <location>
        <begin position="531"/>
        <end position="567"/>
    </location>
</feature>
<organism evidence="7 8">
    <name type="scientific">Mollisia scopiformis</name>
    <name type="common">Conifer needle endophyte fungus</name>
    <name type="synonym">Phialocephala scopiformis</name>
    <dbReference type="NCBI Taxonomy" id="149040"/>
    <lineage>
        <taxon>Eukaryota</taxon>
        <taxon>Fungi</taxon>
        <taxon>Dikarya</taxon>
        <taxon>Ascomycota</taxon>
        <taxon>Pezizomycotina</taxon>
        <taxon>Leotiomycetes</taxon>
        <taxon>Helotiales</taxon>
        <taxon>Mollisiaceae</taxon>
        <taxon>Mollisia</taxon>
    </lineage>
</organism>
<dbReference type="GeneID" id="28821751"/>
<keyword evidence="2" id="KW-0678">Repressor</keyword>
<dbReference type="RefSeq" id="XP_018069688.1">
    <property type="nucleotide sequence ID" value="XM_018212025.1"/>
</dbReference>
<feature type="compositionally biased region" description="Polar residues" evidence="6">
    <location>
        <begin position="531"/>
        <end position="547"/>
    </location>
</feature>
<protein>
    <recommendedName>
        <fullName evidence="9">Nif-specific regulatory protein</fullName>
    </recommendedName>
</protein>
<evidence type="ECO:0000256" key="5">
    <source>
        <dbReference type="ARBA" id="ARBA00023242"/>
    </source>
</evidence>
<comment type="subcellular location">
    <subcellularLocation>
        <location evidence="1">Nucleus</location>
    </subcellularLocation>
</comment>
<gene>
    <name evidence="7" type="ORF">LY89DRAFT_648588</name>
</gene>
<keyword evidence="8" id="KW-1185">Reference proteome</keyword>
<dbReference type="KEGG" id="psco:LY89DRAFT_648588"/>
<evidence type="ECO:0000256" key="1">
    <source>
        <dbReference type="ARBA" id="ARBA00004123"/>
    </source>
</evidence>
<dbReference type="SMART" id="SM01401">
    <property type="entry name" value="Sds3"/>
    <property type="match status" value="1"/>
</dbReference>
<evidence type="ECO:0000313" key="8">
    <source>
        <dbReference type="Proteomes" id="UP000070700"/>
    </source>
</evidence>
<name>A0A194X576_MOLSC</name>
<dbReference type="PANTHER" id="PTHR21964">
    <property type="entry name" value="BREAST CANCER METASTASIS-SUPPRESSOR 1"/>
    <property type="match status" value="1"/>
</dbReference>
<dbReference type="Pfam" id="PF08598">
    <property type="entry name" value="Sds3"/>
    <property type="match status" value="1"/>
</dbReference>
<feature type="region of interest" description="Disordered" evidence="6">
    <location>
        <begin position="211"/>
        <end position="270"/>
    </location>
</feature>
<evidence type="ECO:0000256" key="3">
    <source>
        <dbReference type="ARBA" id="ARBA00023015"/>
    </source>
</evidence>
<dbReference type="GO" id="GO:0005654">
    <property type="term" value="C:nucleoplasm"/>
    <property type="evidence" value="ECO:0007669"/>
    <property type="project" value="UniProtKB-ARBA"/>
</dbReference>
<dbReference type="InParanoid" id="A0A194X576"/>
<dbReference type="GO" id="GO:0010468">
    <property type="term" value="P:regulation of gene expression"/>
    <property type="evidence" value="ECO:0007669"/>
    <property type="project" value="UniProtKB-ARBA"/>
</dbReference>
<dbReference type="EMBL" id="KQ947418">
    <property type="protein sequence ID" value="KUJ15333.1"/>
    <property type="molecule type" value="Genomic_DNA"/>
</dbReference>
<feature type="compositionally biased region" description="Polar residues" evidence="6">
    <location>
        <begin position="321"/>
        <end position="333"/>
    </location>
</feature>
<accession>A0A194X576</accession>